<reference evidence="3" key="1">
    <citation type="submission" date="2025-08" db="UniProtKB">
        <authorList>
            <consortium name="Ensembl"/>
        </authorList>
    </citation>
    <scope>IDENTIFICATION</scope>
</reference>
<dbReference type="GO" id="GO:0008285">
    <property type="term" value="P:negative regulation of cell population proliferation"/>
    <property type="evidence" value="ECO:0007669"/>
    <property type="project" value="InterPro"/>
</dbReference>
<reference evidence="3" key="2">
    <citation type="submission" date="2025-09" db="UniProtKB">
        <authorList>
            <consortium name="Ensembl"/>
        </authorList>
    </citation>
    <scope>IDENTIFICATION</scope>
</reference>
<dbReference type="PANTHER" id="PTHR46348">
    <property type="entry name" value="DELETED IN LUNG AND ESOPHAGEAL CANCER PROTEIN 1"/>
    <property type="match status" value="1"/>
</dbReference>
<proteinExistence type="predicted"/>
<feature type="region of interest" description="Disordered" evidence="1">
    <location>
        <begin position="847"/>
        <end position="869"/>
    </location>
</feature>
<name>A0A3Q3AEI5_KRYMA</name>
<dbReference type="OMA" id="QISARWH"/>
<dbReference type="STRING" id="37003.ENSKMAP00000014661"/>
<dbReference type="GeneTree" id="ENSGT00940000165361"/>
<organism evidence="3 4">
    <name type="scientific">Kryptolebias marmoratus</name>
    <name type="common">Mangrove killifish</name>
    <name type="synonym">Rivulus marmoratus</name>
    <dbReference type="NCBI Taxonomy" id="37003"/>
    <lineage>
        <taxon>Eukaryota</taxon>
        <taxon>Metazoa</taxon>
        <taxon>Chordata</taxon>
        <taxon>Craniata</taxon>
        <taxon>Vertebrata</taxon>
        <taxon>Euteleostomi</taxon>
        <taxon>Actinopterygii</taxon>
        <taxon>Neopterygii</taxon>
        <taxon>Teleostei</taxon>
        <taxon>Neoteleostei</taxon>
        <taxon>Acanthomorphata</taxon>
        <taxon>Ovalentaria</taxon>
        <taxon>Atherinomorphae</taxon>
        <taxon>Cyprinodontiformes</taxon>
        <taxon>Rivulidae</taxon>
        <taxon>Kryptolebias</taxon>
    </lineage>
</organism>
<dbReference type="AlphaFoldDB" id="A0A3Q3AEI5"/>
<evidence type="ECO:0000313" key="4">
    <source>
        <dbReference type="Proteomes" id="UP000264800"/>
    </source>
</evidence>
<evidence type="ECO:0000313" key="3">
    <source>
        <dbReference type="Ensembl" id="ENSKMAP00000014661.1"/>
    </source>
</evidence>
<dbReference type="Ensembl" id="ENSKMAT00000014875.1">
    <property type="protein sequence ID" value="ENSKMAP00000014661.1"/>
    <property type="gene ID" value="ENSKMAG00000010958.1"/>
</dbReference>
<dbReference type="Pfam" id="PF23277">
    <property type="entry name" value="Ig_Dlec1_1"/>
    <property type="match status" value="1"/>
</dbReference>
<accession>A0A3Q3AEI5</accession>
<evidence type="ECO:0000256" key="1">
    <source>
        <dbReference type="SAM" id="MobiDB-lite"/>
    </source>
</evidence>
<evidence type="ECO:0000259" key="2">
    <source>
        <dbReference type="Pfam" id="PF23277"/>
    </source>
</evidence>
<dbReference type="Gene3D" id="2.60.40.10">
    <property type="entry name" value="Immunoglobulins"/>
    <property type="match status" value="6"/>
</dbReference>
<sequence length="1128" mass="125512">DISQILADTFKNTYTRDIIGKDTLSNLDQTKTGQSSYREEHAEELRRDYQRRVAEADMLESSITQALAQAAAKEGRAYKELTENVGDFSDHPGLFTKSAFWCPDEDLLRRNNLISPRDYLPTQKPADERAPVFQAKPQVIIFSDYAVGQVYESTLELTNVTNASCHVRVVPPATPYFSIGLRFPGDGGVVAPGLSCRYTLRFTPDSLGNYEDFVVVESPAAPQLLVPVEAWRPPPILTPRVLDCGNCLVGGVKFVEFRCQNVGLSSGSFYVAPKDQWPNSNLRSVSRTYFSEQPPFAVGPSLLVLQPGEVAAVEQVVFFPTAAEKSRRLFTVVCDNCQVKDISIELTAGHFVRFGPCSPHSVQRKTLVVRNNHLELPFYWQIMKPNLHPVLPGEAPESSHIHFHPAADDVFHISPASGVLGPGQDHEFHLTFSPKELEDYHSVCHLVLIDVVVTMEIEVKGSTEPYHILLEPYAVVIPGEISMGAAIRRPFKMWNHSKQFASFQWEKLENSCYTMEVEPSAGRIENECFDFDLILTGRKPEKVETALICNIQHHHQPVILPVEVSFKGPTVTVSVPSVDFGLVRFGNQARTSLLLTNTTQLESFWTLEEKLHQPQDHRDTQRGALPPLASCDVELVFRPRFCQQLETELELTVEDGTGHVWVRADVQSPRVCFLNSELVLSELYFGVPAKGSVTLFNQTLLPSRFSWFVRSLLADGKGAAFRVLPESGLLGPFETLTVDVTAYNDMWGEYTDHLVCKVGELEPVGVLMMMTVKGCPLYFQMTGPAADDQFQGPVIDIRMDWETYNTDQNDRKLVDVLVSYGEHFPLKDADGNELLGGAPGLFGETMRERRRTPPSDGTSDVAKREFVTEDEREEREESCLCRPPAKKNLISVHIRPHLGDLSDSPYCVTPRQTVIPAKSSGNVRVSFTPLTLSPSDGVSTCAGLALGFMSLDSETAVCIPGKVRRARGLDLEPVRVDLQAAVQPVLLVQMDEYDGVLEFNASAGDLLRAESDEERSVRLMNATETPLRFRLETQPPFSVLKPTVPLSAYLDLPALSLSADSLSFGFCYVGQTQTREIDLHSHGAHTYWKALTEGDPRVFRVTPDSGLLRPEKPPGVTCSQRLQVSFTP</sequence>
<dbReference type="InterPro" id="IPR013783">
    <property type="entry name" value="Ig-like_fold"/>
</dbReference>
<dbReference type="InterPro" id="IPR033304">
    <property type="entry name" value="DLEC1"/>
</dbReference>
<dbReference type="PANTHER" id="PTHR46348:SF1">
    <property type="entry name" value="DELETED IN LUNG AND ESOPHAGEAL CANCER PROTEIN 1"/>
    <property type="match status" value="1"/>
</dbReference>
<dbReference type="Proteomes" id="UP000264800">
    <property type="component" value="Unplaced"/>
</dbReference>
<keyword evidence="4" id="KW-1185">Reference proteome</keyword>
<dbReference type="InterPro" id="IPR059041">
    <property type="entry name" value="Ig_DLEC1_1"/>
</dbReference>
<dbReference type="GO" id="GO:0005737">
    <property type="term" value="C:cytoplasm"/>
    <property type="evidence" value="ECO:0007669"/>
    <property type="project" value="TreeGrafter"/>
</dbReference>
<protein>
    <submittedName>
        <fullName evidence="3">DLEC1 cilia and flagella associated protein</fullName>
    </submittedName>
</protein>
<feature type="domain" description="Deleted in lung and esophageal cancer protein 1 Ig-like" evidence="2">
    <location>
        <begin position="133"/>
        <end position="217"/>
    </location>
</feature>
<dbReference type="Pfam" id="PF23316">
    <property type="entry name" value="Ig_DLEC1_6th"/>
    <property type="match status" value="1"/>
</dbReference>
<dbReference type="GO" id="GO:0015631">
    <property type="term" value="F:tubulin binding"/>
    <property type="evidence" value="ECO:0007669"/>
    <property type="project" value="TreeGrafter"/>
</dbReference>
<dbReference type="GO" id="GO:0005929">
    <property type="term" value="C:cilium"/>
    <property type="evidence" value="ECO:0007669"/>
    <property type="project" value="TreeGrafter"/>
</dbReference>